<reference evidence="2 3" key="1">
    <citation type="journal article" date="2012" name="J. Bacteriol.">
        <title>Genome of Bacillus macauensis ZFHKF-1, a Long-Chain-Forming Bacterium.</title>
        <authorList>
            <person name="Cai L."/>
            <person name="Zhang T."/>
        </authorList>
    </citation>
    <scope>NUCLEOTIDE SEQUENCE [LARGE SCALE GENOMIC DNA]</scope>
    <source>
        <strain evidence="2 3">ZFHKF-1</strain>
    </source>
</reference>
<keyword evidence="3" id="KW-1185">Reference proteome</keyword>
<evidence type="ECO:0000313" key="3">
    <source>
        <dbReference type="Proteomes" id="UP000004080"/>
    </source>
</evidence>
<dbReference type="STRING" id="1196324.A374_13770"/>
<accession>I8AH56</accession>
<dbReference type="eggNOG" id="ENOG502Z9CR">
    <property type="taxonomic scope" value="Bacteria"/>
</dbReference>
<comment type="caution">
    <text evidence="2">The sequence shown here is derived from an EMBL/GenBank/DDBJ whole genome shotgun (WGS) entry which is preliminary data.</text>
</comment>
<feature type="domain" description="Putative component of 'biosynthetic module'" evidence="1">
    <location>
        <begin position="35"/>
        <end position="268"/>
    </location>
</feature>
<evidence type="ECO:0000259" key="1">
    <source>
        <dbReference type="Pfam" id="PF14266"/>
    </source>
</evidence>
<organism evidence="2 3">
    <name type="scientific">Fictibacillus macauensis ZFHKF-1</name>
    <dbReference type="NCBI Taxonomy" id="1196324"/>
    <lineage>
        <taxon>Bacteria</taxon>
        <taxon>Bacillati</taxon>
        <taxon>Bacillota</taxon>
        <taxon>Bacilli</taxon>
        <taxon>Bacillales</taxon>
        <taxon>Fictibacillaceae</taxon>
        <taxon>Fictibacillus</taxon>
    </lineage>
</organism>
<evidence type="ECO:0000313" key="2">
    <source>
        <dbReference type="EMBL" id="EIT84764.1"/>
    </source>
</evidence>
<gene>
    <name evidence="2" type="ORF">A374_13770</name>
</gene>
<dbReference type="AlphaFoldDB" id="I8AH56"/>
<dbReference type="Proteomes" id="UP000004080">
    <property type="component" value="Unassembled WGS sequence"/>
</dbReference>
<protein>
    <recommendedName>
        <fullName evidence="1">Putative component of 'biosynthetic module' domain-containing protein</fullName>
    </recommendedName>
</protein>
<proteinExistence type="predicted"/>
<feature type="domain" description="Putative component of 'biosynthetic module'" evidence="1">
    <location>
        <begin position="292"/>
        <end position="512"/>
    </location>
</feature>
<dbReference type="EMBL" id="AKKV01000030">
    <property type="protein sequence ID" value="EIT84764.1"/>
    <property type="molecule type" value="Genomic_DNA"/>
</dbReference>
<dbReference type="RefSeq" id="WP_007202832.1">
    <property type="nucleotide sequence ID" value="NZ_AKKV01000030.1"/>
</dbReference>
<dbReference type="Pfam" id="PF14266">
    <property type="entry name" value="YceG_bac"/>
    <property type="match status" value="2"/>
</dbReference>
<dbReference type="PATRIC" id="fig|1196324.3.peg.2817"/>
<dbReference type="InterPro" id="IPR025647">
    <property type="entry name" value="YceG_bac"/>
</dbReference>
<name>I8AH56_9BACL</name>
<sequence>MGYEQIKPQLSPLNSEWFEQFQQITRPLASGQQAEQTHAFWTVAIRVLGVPLEEESYYNTLIDFKEDPTYHVLSEELDKHIEPPIFQQIQEVMNLHHQEPNGLSIKRLIAFMVGRRLLPQHSDPTLNRHLQQQLIEVMEFFQEKEQSGLLSTEFRRVVIDIIKWLKNHWEKWTVNMTVEDPFPKVIWYGPLKISHMYFLLLLMKLGCDVLIFHPDHQDDFARIDPTNRFSHKYEYGNKVALQPFPTTRQERRATVAYRASQQLEKLLHDQESGFYKPWQFREHQPLPLTMKMTYDDIFIYGVEEAMVRPDFQIEGRTVKLPVVFAKVHGVSHDREDYWDKMHSLEEQPLTVSIRRFPYAPAVKGNYRYHYEQALGNDGTLSVQKMMDSHWWQYDHLPKGLQFTLASAIKSYSEHPKLLKAQHEQTKDVQIFLFQQATFLPEELLRLLQQYDYPKSVPKVVLYHTEFNGGFTREDAALLLLLNTLGVDIIMYNPSGQSDIEHFIDSMHYDVHHLEDIVFEQLYVSSEQHKGSLIKRLVRKIF</sequence>